<feature type="transmembrane region" description="Helical" evidence="10">
    <location>
        <begin position="342"/>
        <end position="365"/>
    </location>
</feature>
<keyword evidence="7 10" id="KW-0812">Transmembrane</keyword>
<dbReference type="Gene3D" id="1.20.1720.10">
    <property type="entry name" value="Multidrug resistance protein D"/>
    <property type="match status" value="1"/>
</dbReference>
<gene>
    <name evidence="12" type="ORF">BSQ44_12290</name>
</gene>
<dbReference type="PROSITE" id="PS00216">
    <property type="entry name" value="SUGAR_TRANSPORT_1"/>
    <property type="match status" value="1"/>
</dbReference>
<keyword evidence="10" id="KW-0997">Cell inner membrane</keyword>
<dbReference type="InterPro" id="IPR005829">
    <property type="entry name" value="Sugar_transporter_CS"/>
</dbReference>
<keyword evidence="13" id="KW-1185">Reference proteome</keyword>
<dbReference type="Pfam" id="PF07690">
    <property type="entry name" value="MFS_1"/>
    <property type="match status" value="1"/>
</dbReference>
<proteinExistence type="inferred from homology"/>
<feature type="transmembrane region" description="Helical" evidence="10">
    <location>
        <begin position="371"/>
        <end position="392"/>
    </location>
</feature>
<dbReference type="GO" id="GO:0042910">
    <property type="term" value="F:xenobiotic transmembrane transporter activity"/>
    <property type="evidence" value="ECO:0007669"/>
    <property type="project" value="InterPro"/>
</dbReference>
<dbReference type="STRING" id="1670800.BSQ44_12290"/>
<evidence type="ECO:0000256" key="5">
    <source>
        <dbReference type="ARBA" id="ARBA00022448"/>
    </source>
</evidence>
<name>A0A1L3SRM2_9HYPH</name>
<feature type="transmembrane region" description="Helical" evidence="10">
    <location>
        <begin position="212"/>
        <end position="236"/>
    </location>
</feature>
<dbReference type="KEGG" id="meso:BSQ44_12290"/>
<dbReference type="EMBL" id="CP018171">
    <property type="protein sequence ID" value="APH72054.1"/>
    <property type="molecule type" value="Genomic_DNA"/>
</dbReference>
<dbReference type="AlphaFoldDB" id="A0A1L3SRM2"/>
<evidence type="ECO:0000313" key="13">
    <source>
        <dbReference type="Proteomes" id="UP000182840"/>
    </source>
</evidence>
<dbReference type="CDD" id="cd17320">
    <property type="entry name" value="MFS_MdfA_MDR_like"/>
    <property type="match status" value="1"/>
</dbReference>
<dbReference type="InterPro" id="IPR020846">
    <property type="entry name" value="MFS_dom"/>
</dbReference>
<dbReference type="OrthoDB" id="9800416at2"/>
<dbReference type="PRINTS" id="PR01035">
    <property type="entry name" value="TCRTETA"/>
</dbReference>
<evidence type="ECO:0000256" key="1">
    <source>
        <dbReference type="ARBA" id="ARBA00003279"/>
    </source>
</evidence>
<dbReference type="InterPro" id="IPR050189">
    <property type="entry name" value="MFS_Efflux_Transporters"/>
</dbReference>
<dbReference type="InterPro" id="IPR036259">
    <property type="entry name" value="MFS_trans_sf"/>
</dbReference>
<dbReference type="GO" id="GO:0005886">
    <property type="term" value="C:plasma membrane"/>
    <property type="evidence" value="ECO:0007669"/>
    <property type="project" value="UniProtKB-SubCell"/>
</dbReference>
<dbReference type="InterPro" id="IPR001958">
    <property type="entry name" value="Tet-R_TetA/multi-R_MdtG-like"/>
</dbReference>
<feature type="transmembrane region" description="Helical" evidence="10">
    <location>
        <begin position="166"/>
        <end position="185"/>
    </location>
</feature>
<dbReference type="Proteomes" id="UP000182840">
    <property type="component" value="Chromosome"/>
</dbReference>
<keyword evidence="5 10" id="KW-0813">Transport</keyword>
<keyword evidence="8 10" id="KW-1133">Transmembrane helix</keyword>
<feature type="transmembrane region" description="Helical" evidence="10">
    <location>
        <begin position="135"/>
        <end position="154"/>
    </location>
</feature>
<feature type="transmembrane region" description="Helical" evidence="10">
    <location>
        <begin position="78"/>
        <end position="95"/>
    </location>
</feature>
<feature type="transmembrane region" description="Helical" evidence="10">
    <location>
        <begin position="248"/>
        <end position="265"/>
    </location>
</feature>
<evidence type="ECO:0000313" key="12">
    <source>
        <dbReference type="EMBL" id="APH72054.1"/>
    </source>
</evidence>
<protein>
    <recommendedName>
        <fullName evidence="10">Bcr/CflA family efflux transporter</fullName>
    </recommendedName>
</protein>
<dbReference type="InterPro" id="IPR011701">
    <property type="entry name" value="MFS"/>
</dbReference>
<dbReference type="NCBIfam" id="TIGR00710">
    <property type="entry name" value="efflux_Bcr_CflA"/>
    <property type="match status" value="1"/>
</dbReference>
<comment type="subcellular location">
    <subcellularLocation>
        <location evidence="10">Cell inner membrane</location>
        <topology evidence="10">Multi-pass membrane protein</topology>
    </subcellularLocation>
    <subcellularLocation>
        <location evidence="2">Cell membrane</location>
        <topology evidence="2">Multi-pass membrane protein</topology>
    </subcellularLocation>
</comment>
<dbReference type="InterPro" id="IPR004812">
    <property type="entry name" value="Efflux_drug-R_Bcr/CmlA"/>
</dbReference>
<evidence type="ECO:0000256" key="6">
    <source>
        <dbReference type="ARBA" id="ARBA00022475"/>
    </source>
</evidence>
<comment type="similarity">
    <text evidence="3 10">Belongs to the major facilitator superfamily. Bcr/CmlA family.</text>
</comment>
<feature type="domain" description="Major facilitator superfamily (MFS) profile" evidence="11">
    <location>
        <begin position="12"/>
        <end position="397"/>
    </location>
</feature>
<comment type="function">
    <text evidence="1">Resistance to tetracycline by an active tetracycline efflux. This is an energy-dependent process that decreases the accumulation of the antibiotic in whole cells. This protein functions as a metal-tetracycline/H(+) antiporter.</text>
</comment>
<feature type="transmembrane region" description="Helical" evidence="10">
    <location>
        <begin position="46"/>
        <end position="66"/>
    </location>
</feature>
<dbReference type="RefSeq" id="WP_072604514.1">
    <property type="nucleotide sequence ID" value="NZ_CP018171.1"/>
</dbReference>
<sequence length="402" mass="42221">MDATPPAIRSPHILTLVIATATGALAMNVFLPSMPAIARHFSADYAIVQLMVSLFLASTALLQLFIGPASDRLGRRPVMLGCFVVFLASTAAAIFAPTIEFLLVCRVLQGFSAAGMVLSRAVIRDTVGTGEAASRIGYVTMGMALVPMIAPIIGGFLDEMYGWESTFVLTLALGFAATAIVYYDLNETNHSRSSSLSDQFSAYPQLLKSRRFWAYTLTAGFTSGAFFAFLGGGPFVSSEILGLAPSGYGLYFALISFGYMLGNYMTGRYSSRIGINIMMLSGNVLASVGSMVSIILFWLGYYHPLSLFAPAMLVGLGNGLTLPNAVAGIVSVRPRLAGSASGLGGAMQIGAGAALSVVSGAFLSVESGPFPLLWVMLLSSIAAGCMALYGMYVDRVSGPLAR</sequence>
<keyword evidence="9 10" id="KW-0472">Membrane</keyword>
<evidence type="ECO:0000256" key="2">
    <source>
        <dbReference type="ARBA" id="ARBA00004651"/>
    </source>
</evidence>
<accession>A0A1L3SRM2</accession>
<organism evidence="12 13">
    <name type="scientific">Aquibium oceanicum</name>
    <dbReference type="NCBI Taxonomy" id="1670800"/>
    <lineage>
        <taxon>Bacteria</taxon>
        <taxon>Pseudomonadati</taxon>
        <taxon>Pseudomonadota</taxon>
        <taxon>Alphaproteobacteria</taxon>
        <taxon>Hyphomicrobiales</taxon>
        <taxon>Phyllobacteriaceae</taxon>
        <taxon>Aquibium</taxon>
    </lineage>
</organism>
<evidence type="ECO:0000256" key="9">
    <source>
        <dbReference type="ARBA" id="ARBA00023136"/>
    </source>
</evidence>
<evidence type="ECO:0000259" key="11">
    <source>
        <dbReference type="PROSITE" id="PS50850"/>
    </source>
</evidence>
<dbReference type="PANTHER" id="PTHR43124">
    <property type="entry name" value="PURINE EFFLUX PUMP PBUE"/>
    <property type="match status" value="1"/>
</dbReference>
<feature type="transmembrane region" description="Helical" evidence="10">
    <location>
        <begin position="277"/>
        <end position="301"/>
    </location>
</feature>
<feature type="transmembrane region" description="Helical" evidence="10">
    <location>
        <begin position="307"/>
        <end position="330"/>
    </location>
</feature>
<keyword evidence="6" id="KW-1003">Cell membrane</keyword>
<feature type="transmembrane region" description="Helical" evidence="10">
    <location>
        <begin position="12"/>
        <end position="34"/>
    </location>
</feature>
<feature type="transmembrane region" description="Helical" evidence="10">
    <location>
        <begin position="101"/>
        <end position="123"/>
    </location>
</feature>
<evidence type="ECO:0000256" key="10">
    <source>
        <dbReference type="RuleBase" id="RU365088"/>
    </source>
</evidence>
<reference evidence="13" key="1">
    <citation type="submission" date="2016-11" db="EMBL/GenBank/DDBJ databases">
        <title>Mesorhizobium oceanicum sp. nov., isolated from deep seawater in South China Sea.</title>
        <authorList>
            <person name="Fu G.-Y."/>
        </authorList>
    </citation>
    <scope>NUCLEOTIDE SEQUENCE [LARGE SCALE GENOMIC DNA]</scope>
    <source>
        <strain evidence="13">B7</strain>
    </source>
</reference>
<dbReference type="PROSITE" id="PS50850">
    <property type="entry name" value="MFS"/>
    <property type="match status" value="1"/>
</dbReference>
<evidence type="ECO:0000256" key="7">
    <source>
        <dbReference type="ARBA" id="ARBA00022692"/>
    </source>
</evidence>
<dbReference type="GO" id="GO:1990961">
    <property type="term" value="P:xenobiotic detoxification by transmembrane export across the plasma membrane"/>
    <property type="evidence" value="ECO:0007669"/>
    <property type="project" value="InterPro"/>
</dbReference>
<evidence type="ECO:0000256" key="3">
    <source>
        <dbReference type="ARBA" id="ARBA00006236"/>
    </source>
</evidence>
<dbReference type="SUPFAM" id="SSF103473">
    <property type="entry name" value="MFS general substrate transporter"/>
    <property type="match status" value="1"/>
</dbReference>
<evidence type="ECO:0000256" key="4">
    <source>
        <dbReference type="ARBA" id="ARBA00007520"/>
    </source>
</evidence>
<evidence type="ECO:0000256" key="8">
    <source>
        <dbReference type="ARBA" id="ARBA00022989"/>
    </source>
</evidence>
<comment type="similarity">
    <text evidence="4">Belongs to the major facilitator superfamily. TCR/Tet family.</text>
</comment>
<dbReference type="PANTHER" id="PTHR43124:SF3">
    <property type="entry name" value="CHLORAMPHENICOL EFFLUX PUMP RV0191"/>
    <property type="match status" value="1"/>
</dbReference>